<accession>A0A9N9K415</accession>
<evidence type="ECO:0000313" key="2">
    <source>
        <dbReference type="Proteomes" id="UP000789405"/>
    </source>
</evidence>
<reference evidence="1" key="1">
    <citation type="submission" date="2021-06" db="EMBL/GenBank/DDBJ databases">
        <authorList>
            <person name="Kallberg Y."/>
            <person name="Tangrot J."/>
            <person name="Rosling A."/>
        </authorList>
    </citation>
    <scope>NUCLEOTIDE SEQUENCE</scope>
    <source>
        <strain evidence="1">MA453B</strain>
    </source>
</reference>
<dbReference type="Proteomes" id="UP000789405">
    <property type="component" value="Unassembled WGS sequence"/>
</dbReference>
<gene>
    <name evidence="1" type="ORF">DERYTH_LOCUS25256</name>
</gene>
<proteinExistence type="predicted"/>
<organism evidence="1 2">
    <name type="scientific">Dentiscutata erythropus</name>
    <dbReference type="NCBI Taxonomy" id="1348616"/>
    <lineage>
        <taxon>Eukaryota</taxon>
        <taxon>Fungi</taxon>
        <taxon>Fungi incertae sedis</taxon>
        <taxon>Mucoromycota</taxon>
        <taxon>Glomeromycotina</taxon>
        <taxon>Glomeromycetes</taxon>
        <taxon>Diversisporales</taxon>
        <taxon>Gigasporaceae</taxon>
        <taxon>Dentiscutata</taxon>
    </lineage>
</organism>
<dbReference type="EMBL" id="CAJVPY010046074">
    <property type="protein sequence ID" value="CAG8810231.1"/>
    <property type="molecule type" value="Genomic_DNA"/>
</dbReference>
<feature type="non-terminal residue" evidence="1">
    <location>
        <position position="1"/>
    </location>
</feature>
<comment type="caution">
    <text evidence="1">The sequence shown here is derived from an EMBL/GenBank/DDBJ whole genome shotgun (WGS) entry which is preliminary data.</text>
</comment>
<sequence>KDENTNVVPLNQFLSRQRIISFILRKIGADHASRVHEGRNNSSYQYLRQLACRYKIGYALLVEHYSIMNDRPIILATQEENTEISDIIDLYNY</sequence>
<dbReference type="OrthoDB" id="2375956at2759"/>
<evidence type="ECO:0000313" key="1">
    <source>
        <dbReference type="EMBL" id="CAG8810231.1"/>
    </source>
</evidence>
<dbReference type="AlphaFoldDB" id="A0A9N9K415"/>
<protein>
    <submittedName>
        <fullName evidence="1">23216_t:CDS:1</fullName>
    </submittedName>
</protein>
<name>A0A9N9K415_9GLOM</name>
<keyword evidence="2" id="KW-1185">Reference proteome</keyword>